<dbReference type="Gene3D" id="1.10.10.60">
    <property type="entry name" value="Homeodomain-like"/>
    <property type="match status" value="1"/>
</dbReference>
<dbReference type="Pfam" id="PF00381">
    <property type="entry name" value="PTS-HPr"/>
    <property type="match status" value="1"/>
</dbReference>
<feature type="coiled-coil region" evidence="9">
    <location>
        <begin position="322"/>
        <end position="349"/>
    </location>
</feature>
<evidence type="ECO:0000256" key="5">
    <source>
        <dbReference type="ARBA" id="ARBA00023125"/>
    </source>
</evidence>
<dbReference type="PROSITE" id="PS00676">
    <property type="entry name" value="SIGMA54_INTERACT_2"/>
    <property type="match status" value="1"/>
</dbReference>
<keyword evidence="14" id="KW-1185">Reference proteome</keyword>
<dbReference type="Gene3D" id="3.30.450.20">
    <property type="entry name" value="PAS domain"/>
    <property type="match status" value="2"/>
</dbReference>
<dbReference type="SUPFAM" id="SSF55785">
    <property type="entry name" value="PYP-like sensor domain (PAS domain)"/>
    <property type="match status" value="2"/>
</dbReference>
<dbReference type="AlphaFoldDB" id="A0A1M6JNB9"/>
<feature type="domain" description="PAS" evidence="11">
    <location>
        <begin position="218"/>
        <end position="291"/>
    </location>
</feature>
<evidence type="ECO:0000259" key="12">
    <source>
        <dbReference type="PROSITE" id="PS51350"/>
    </source>
</evidence>
<dbReference type="InterPro" id="IPR009057">
    <property type="entry name" value="Homeodomain-like_sf"/>
</dbReference>
<dbReference type="GO" id="GO:0003677">
    <property type="term" value="F:DNA binding"/>
    <property type="evidence" value="ECO:0007669"/>
    <property type="project" value="UniProtKB-KW"/>
</dbReference>
<dbReference type="InterPro" id="IPR025662">
    <property type="entry name" value="Sigma_54_int_dom_ATP-bd_1"/>
</dbReference>
<dbReference type="Proteomes" id="UP000184080">
    <property type="component" value="Unassembled WGS sequence"/>
</dbReference>
<reference evidence="13 14" key="1">
    <citation type="submission" date="2016-11" db="EMBL/GenBank/DDBJ databases">
        <authorList>
            <person name="Jaros S."/>
            <person name="Januszkiewicz K."/>
            <person name="Wedrychowicz H."/>
        </authorList>
    </citation>
    <scope>NUCLEOTIDE SEQUENCE [LARGE SCALE GENOMIC DNA]</scope>
    <source>
        <strain evidence="13 14">DSM 21864</strain>
    </source>
</reference>
<dbReference type="FunFam" id="1.10.8.60:FF:000014">
    <property type="entry name" value="DNA-binding transcriptional regulator NtrC"/>
    <property type="match status" value="1"/>
</dbReference>
<dbReference type="InterPro" id="IPR035895">
    <property type="entry name" value="HPr-like_sf"/>
</dbReference>
<dbReference type="Pfam" id="PF13426">
    <property type="entry name" value="PAS_9"/>
    <property type="match status" value="1"/>
</dbReference>
<dbReference type="Pfam" id="PF18024">
    <property type="entry name" value="HTH_50"/>
    <property type="match status" value="1"/>
</dbReference>
<dbReference type="PROSITE" id="PS50045">
    <property type="entry name" value="SIGMA54_INTERACT_4"/>
    <property type="match status" value="1"/>
</dbReference>
<dbReference type="FunFam" id="3.40.50.300:FF:000006">
    <property type="entry name" value="DNA-binding transcriptional regulator NtrC"/>
    <property type="match status" value="1"/>
</dbReference>
<dbReference type="Pfam" id="PF00158">
    <property type="entry name" value="Sigma54_activat"/>
    <property type="match status" value="1"/>
</dbReference>
<dbReference type="InterPro" id="IPR003593">
    <property type="entry name" value="AAA+_ATPase"/>
</dbReference>
<feature type="domain" description="PAS" evidence="11">
    <location>
        <begin position="108"/>
        <end position="184"/>
    </location>
</feature>
<dbReference type="InterPro" id="IPR025944">
    <property type="entry name" value="Sigma_54_int_dom_CS"/>
</dbReference>
<dbReference type="GO" id="GO:0005524">
    <property type="term" value="F:ATP binding"/>
    <property type="evidence" value="ECO:0007669"/>
    <property type="project" value="UniProtKB-KW"/>
</dbReference>
<feature type="domain" description="HPr" evidence="12">
    <location>
        <begin position="1"/>
        <end position="107"/>
    </location>
</feature>
<evidence type="ECO:0000256" key="7">
    <source>
        <dbReference type="ARBA" id="ARBA00023163"/>
    </source>
</evidence>
<dbReference type="InterPro" id="IPR025943">
    <property type="entry name" value="Sigma_54_int_dom_ATP-bd_2"/>
</dbReference>
<evidence type="ECO:0000259" key="11">
    <source>
        <dbReference type="PROSITE" id="PS50112"/>
    </source>
</evidence>
<dbReference type="CDD" id="cd00130">
    <property type="entry name" value="PAS"/>
    <property type="match status" value="2"/>
</dbReference>
<dbReference type="CDD" id="cd00009">
    <property type="entry name" value="AAA"/>
    <property type="match status" value="1"/>
</dbReference>
<keyword evidence="2" id="KW-0058">Aromatic hydrocarbons catabolism</keyword>
<dbReference type="PROSITE" id="PS51350">
    <property type="entry name" value="PTS_HPR_DOM"/>
    <property type="match status" value="1"/>
</dbReference>
<keyword evidence="1" id="KW-0547">Nucleotide-binding</keyword>
<dbReference type="RefSeq" id="WP_073008779.1">
    <property type="nucleotide sequence ID" value="NZ_FQZO01000005.1"/>
</dbReference>
<dbReference type="SUPFAM" id="SSF46689">
    <property type="entry name" value="Homeodomain-like"/>
    <property type="match status" value="1"/>
</dbReference>
<dbReference type="InterPro" id="IPR027417">
    <property type="entry name" value="P-loop_NTPase"/>
</dbReference>
<evidence type="ECO:0000256" key="9">
    <source>
        <dbReference type="SAM" id="Coils"/>
    </source>
</evidence>
<dbReference type="SUPFAM" id="SSF55594">
    <property type="entry name" value="HPr-like"/>
    <property type="match status" value="1"/>
</dbReference>
<dbReference type="Gene3D" id="1.10.8.60">
    <property type="match status" value="1"/>
</dbReference>
<dbReference type="Pfam" id="PF25601">
    <property type="entry name" value="AAA_lid_14"/>
    <property type="match status" value="1"/>
</dbReference>
<dbReference type="OrthoDB" id="9803970at2"/>
<dbReference type="InterPro" id="IPR013767">
    <property type="entry name" value="PAS_fold"/>
</dbReference>
<dbReference type="InterPro" id="IPR000032">
    <property type="entry name" value="HPr-like"/>
</dbReference>
<dbReference type="InterPro" id="IPR002078">
    <property type="entry name" value="Sigma_54_int"/>
</dbReference>
<evidence type="ECO:0000256" key="6">
    <source>
        <dbReference type="ARBA" id="ARBA00023159"/>
    </source>
</evidence>
<evidence type="ECO:0000256" key="1">
    <source>
        <dbReference type="ARBA" id="ARBA00022741"/>
    </source>
</evidence>
<evidence type="ECO:0000256" key="8">
    <source>
        <dbReference type="ARBA" id="ARBA00029500"/>
    </source>
</evidence>
<sequence>MFSKEIIIKDPHGLHTRIAAMMVNKASELMNKYKVNLYVQKPPYKDPLGISMLALISLKVRQNESIIISCKNYETGKKAVIELCSYIENAININTLSMNQIDAFIEETKIANEQILENLPIGILVIDADCNITSINKYALSFLEGSYEDVIGKPITEFISSSELPKILRTGEKQYGLMHYINNKIAMVNRSPIYSGDKIIAAVAVYQDVSDLIGMKELNEKFKKILETSHDLICFVDEFGKISYVNPAYKNYFALESENIIGKELKELSPKGYRMKVLKSRNKVENVLHTKYGVDIVTSIEPIFIDGNFKGVISTSKPINEIKELLHKLEKSEEELEYYKDEFMRQNQLNSSFKDIIGSSSSLKDVLQICSKASLSTSTVLIRGESGTGKELIAKAIHYNSDRKSKPFIRVNCAAIPETLLESELFGYEKGAFTGANKSKPGKFALADGGTLFLDEIGDMPTSMQVKLLRALQEREIEALGGLAPQKIDVRVIAATNKDLETMLKEETFREDLYYRLNVLTITLPPLRHRQEDISALTEHFISKFNVKLGKNIKGIDRKSLKLLQEYNWPGNVRELENIIERALNLCDGTIIIEKDLPSYINSIQEPSHELIRTVEGDLLPFEEYEKALIKIAMEKYKSYNKAGKMLGLTHRTISLKCKKYDINIKN</sequence>
<dbReference type="PANTHER" id="PTHR32071">
    <property type="entry name" value="TRANSCRIPTIONAL REGULATORY PROTEIN"/>
    <property type="match status" value="1"/>
</dbReference>
<keyword evidence="7" id="KW-0804">Transcription</keyword>
<dbReference type="Pfam" id="PF00989">
    <property type="entry name" value="PAS"/>
    <property type="match status" value="1"/>
</dbReference>
<dbReference type="Gene3D" id="3.30.1340.10">
    <property type="entry name" value="HPr-like"/>
    <property type="match status" value="1"/>
</dbReference>
<keyword evidence="5" id="KW-0238">DNA-binding</keyword>
<dbReference type="Gene3D" id="3.40.50.300">
    <property type="entry name" value="P-loop containing nucleotide triphosphate hydrolases"/>
    <property type="match status" value="1"/>
</dbReference>
<keyword evidence="3" id="KW-0067">ATP-binding</keyword>
<dbReference type="SUPFAM" id="SSF52540">
    <property type="entry name" value="P-loop containing nucleoside triphosphate hydrolases"/>
    <property type="match status" value="1"/>
</dbReference>
<dbReference type="PROSITE" id="PS00688">
    <property type="entry name" value="SIGMA54_INTERACT_3"/>
    <property type="match status" value="1"/>
</dbReference>
<dbReference type="InterPro" id="IPR058031">
    <property type="entry name" value="AAA_lid_NorR"/>
</dbReference>
<evidence type="ECO:0000256" key="4">
    <source>
        <dbReference type="ARBA" id="ARBA00023015"/>
    </source>
</evidence>
<evidence type="ECO:0000256" key="2">
    <source>
        <dbReference type="ARBA" id="ARBA00022797"/>
    </source>
</evidence>
<name>A0A1M6JNB9_9CLOT</name>
<dbReference type="PROSITE" id="PS50112">
    <property type="entry name" value="PAS"/>
    <property type="match status" value="2"/>
</dbReference>
<dbReference type="InterPro" id="IPR030828">
    <property type="entry name" value="HTH_TyrR"/>
</dbReference>
<dbReference type="InterPro" id="IPR035965">
    <property type="entry name" value="PAS-like_dom_sf"/>
</dbReference>
<evidence type="ECO:0000313" key="13">
    <source>
        <dbReference type="EMBL" id="SHJ48073.1"/>
    </source>
</evidence>
<keyword evidence="4" id="KW-0805">Transcription regulation</keyword>
<dbReference type="PANTHER" id="PTHR32071:SF57">
    <property type="entry name" value="C4-DICARBOXYLATE TRANSPORT TRANSCRIPTIONAL REGULATORY PROTEIN DCTD"/>
    <property type="match status" value="1"/>
</dbReference>
<protein>
    <recommendedName>
        <fullName evidence="8">HTH-type transcriptional regulatory protein TyrR</fullName>
    </recommendedName>
</protein>
<proteinExistence type="predicted"/>
<keyword evidence="6" id="KW-0010">Activator</keyword>
<keyword evidence="13" id="KW-0808">Transferase</keyword>
<dbReference type="PROSITE" id="PS00675">
    <property type="entry name" value="SIGMA54_INTERACT_1"/>
    <property type="match status" value="1"/>
</dbReference>
<accession>A0A1M6JNB9</accession>
<dbReference type="GO" id="GO:0016740">
    <property type="term" value="F:transferase activity"/>
    <property type="evidence" value="ECO:0007669"/>
    <property type="project" value="UniProtKB-KW"/>
</dbReference>
<evidence type="ECO:0000313" key="14">
    <source>
        <dbReference type="Proteomes" id="UP000184080"/>
    </source>
</evidence>
<organism evidence="13 14">
    <name type="scientific">Clostridium amylolyticum</name>
    <dbReference type="NCBI Taxonomy" id="1121298"/>
    <lineage>
        <taxon>Bacteria</taxon>
        <taxon>Bacillati</taxon>
        <taxon>Bacillota</taxon>
        <taxon>Clostridia</taxon>
        <taxon>Eubacteriales</taxon>
        <taxon>Clostridiaceae</taxon>
        <taxon>Clostridium</taxon>
    </lineage>
</organism>
<feature type="domain" description="Sigma-54 factor interaction" evidence="10">
    <location>
        <begin position="356"/>
        <end position="585"/>
    </location>
</feature>
<evidence type="ECO:0000259" key="10">
    <source>
        <dbReference type="PROSITE" id="PS50045"/>
    </source>
</evidence>
<dbReference type="SMART" id="SM00091">
    <property type="entry name" value="PAS"/>
    <property type="match status" value="2"/>
</dbReference>
<dbReference type="GO" id="GO:0006355">
    <property type="term" value="P:regulation of DNA-templated transcription"/>
    <property type="evidence" value="ECO:0007669"/>
    <property type="project" value="InterPro"/>
</dbReference>
<gene>
    <name evidence="13" type="ORF">SAMN05444401_3162</name>
</gene>
<dbReference type="EMBL" id="FQZO01000005">
    <property type="protein sequence ID" value="SHJ48073.1"/>
    <property type="molecule type" value="Genomic_DNA"/>
</dbReference>
<dbReference type="InterPro" id="IPR000014">
    <property type="entry name" value="PAS"/>
</dbReference>
<evidence type="ECO:0000256" key="3">
    <source>
        <dbReference type="ARBA" id="ARBA00022840"/>
    </source>
</evidence>
<dbReference type="SMART" id="SM00382">
    <property type="entry name" value="AAA"/>
    <property type="match status" value="1"/>
</dbReference>
<dbReference type="NCBIfam" id="TIGR00229">
    <property type="entry name" value="sensory_box"/>
    <property type="match status" value="1"/>
</dbReference>
<keyword evidence="9" id="KW-0175">Coiled coil</keyword>
<dbReference type="STRING" id="1121298.SAMN05444401_3162"/>